<reference evidence="2 3" key="1">
    <citation type="submission" date="2017-11" db="EMBL/GenBank/DDBJ databases">
        <title>Genomic Encyclopedia of Archaeal and Bacterial Type Strains, Phase II (KMG-II): From Individual Species to Whole Genera.</title>
        <authorList>
            <person name="Goeker M."/>
        </authorList>
    </citation>
    <scope>NUCLEOTIDE SEQUENCE [LARGE SCALE GENOMIC DNA]</scope>
    <source>
        <strain evidence="2 3">DSM 22413</strain>
    </source>
</reference>
<keyword evidence="1" id="KW-0812">Transmembrane</keyword>
<accession>A0A2M8WT97</accession>
<keyword evidence="1" id="KW-0472">Membrane</keyword>
<feature type="transmembrane region" description="Helical" evidence="1">
    <location>
        <begin position="24"/>
        <end position="43"/>
    </location>
</feature>
<dbReference type="EMBL" id="PGTZ01000007">
    <property type="protein sequence ID" value="PJI94172.1"/>
    <property type="molecule type" value="Genomic_DNA"/>
</dbReference>
<evidence type="ECO:0000313" key="3">
    <source>
        <dbReference type="Proteomes" id="UP000231586"/>
    </source>
</evidence>
<sequence>MTSVAAPPGRYGPERTSTGRRWRLAALVACAVVALGAVSWLGLHHSEPTVSFQNYGYSNVTAESVDVTFDVTVAQGTAVVCTIDASNALHAQVGTLDASLPASDQDTTRYTVTVRTTEKPVNGVVDSCRTAS</sequence>
<evidence type="ECO:0000256" key="1">
    <source>
        <dbReference type="SAM" id="Phobius"/>
    </source>
</evidence>
<dbReference type="InterPro" id="IPR025443">
    <property type="entry name" value="DUF4307"/>
</dbReference>
<dbReference type="Pfam" id="PF14155">
    <property type="entry name" value="DUF4307"/>
    <property type="match status" value="1"/>
</dbReference>
<dbReference type="AlphaFoldDB" id="A0A2M8WT97"/>
<comment type="caution">
    <text evidence="2">The sequence shown here is derived from an EMBL/GenBank/DDBJ whole genome shotgun (WGS) entry which is preliminary data.</text>
</comment>
<keyword evidence="3" id="KW-1185">Reference proteome</keyword>
<protein>
    <submittedName>
        <fullName evidence="2">Uncharacterized protein DUF4307</fullName>
    </submittedName>
</protein>
<organism evidence="2 3">
    <name type="scientific">Luteimicrobium subarcticum</name>
    <dbReference type="NCBI Taxonomy" id="620910"/>
    <lineage>
        <taxon>Bacteria</taxon>
        <taxon>Bacillati</taxon>
        <taxon>Actinomycetota</taxon>
        <taxon>Actinomycetes</taxon>
        <taxon>Micrococcales</taxon>
        <taxon>Luteimicrobium</taxon>
    </lineage>
</organism>
<dbReference type="Proteomes" id="UP000231586">
    <property type="component" value="Unassembled WGS sequence"/>
</dbReference>
<keyword evidence="1" id="KW-1133">Transmembrane helix</keyword>
<evidence type="ECO:0000313" key="2">
    <source>
        <dbReference type="EMBL" id="PJI94172.1"/>
    </source>
</evidence>
<dbReference type="OrthoDB" id="4793644at2"/>
<proteinExistence type="predicted"/>
<name>A0A2M8WT97_9MICO</name>
<gene>
    <name evidence="2" type="ORF">CLV34_1659</name>
</gene>
<dbReference type="RefSeq" id="WP_157803761.1">
    <property type="nucleotide sequence ID" value="NZ_PGTZ01000007.1"/>
</dbReference>